<dbReference type="InterPro" id="IPR001537">
    <property type="entry name" value="SpoU_MeTrfase"/>
</dbReference>
<dbReference type="Gene3D" id="3.30.1330.30">
    <property type="match status" value="1"/>
</dbReference>
<dbReference type="InterPro" id="IPR029028">
    <property type="entry name" value="Alpha/beta_knot_MTases"/>
</dbReference>
<evidence type="ECO:0000313" key="5">
    <source>
        <dbReference type="Proteomes" id="UP000094527"/>
    </source>
</evidence>
<organism evidence="4 5">
    <name type="scientific">Orchesella cincta</name>
    <name type="common">Springtail</name>
    <name type="synonym">Podura cincta</name>
    <dbReference type="NCBI Taxonomy" id="48709"/>
    <lineage>
        <taxon>Eukaryota</taxon>
        <taxon>Metazoa</taxon>
        <taxon>Ecdysozoa</taxon>
        <taxon>Arthropoda</taxon>
        <taxon>Hexapoda</taxon>
        <taxon>Collembola</taxon>
        <taxon>Entomobryomorpha</taxon>
        <taxon>Entomobryoidea</taxon>
        <taxon>Orchesellidae</taxon>
        <taxon>Orchesellinae</taxon>
        <taxon>Orchesella</taxon>
    </lineage>
</organism>
<comment type="caution">
    <text evidence="4">The sequence shown here is derived from an EMBL/GenBank/DDBJ whole genome shotgun (WGS) entry which is preliminary data.</text>
</comment>
<feature type="domain" description="tRNA/rRNA methyltransferase SpoU type" evidence="3">
    <location>
        <begin position="205"/>
        <end position="378"/>
    </location>
</feature>
<dbReference type="SUPFAM" id="SSF75217">
    <property type="entry name" value="alpha/beta knot"/>
    <property type="match status" value="1"/>
</dbReference>
<dbReference type="Pfam" id="PF00588">
    <property type="entry name" value="SpoU_methylase"/>
    <property type="match status" value="1"/>
</dbReference>
<dbReference type="STRING" id="48709.A0A1D2MCZ5"/>
<keyword evidence="5" id="KW-1185">Reference proteome</keyword>
<accession>A0A1D2MCZ5</accession>
<dbReference type="GO" id="GO:0006396">
    <property type="term" value="P:RNA processing"/>
    <property type="evidence" value="ECO:0007669"/>
    <property type="project" value="InterPro"/>
</dbReference>
<dbReference type="OMA" id="CANPWES"/>
<evidence type="ECO:0000256" key="2">
    <source>
        <dbReference type="ARBA" id="ARBA00022679"/>
    </source>
</evidence>
<evidence type="ECO:0000259" key="3">
    <source>
        <dbReference type="Pfam" id="PF00588"/>
    </source>
</evidence>
<reference evidence="4 5" key="1">
    <citation type="journal article" date="2016" name="Genome Biol. Evol.">
        <title>Gene Family Evolution Reflects Adaptation to Soil Environmental Stressors in the Genome of the Collembolan Orchesella cincta.</title>
        <authorList>
            <person name="Faddeeva-Vakhrusheva A."/>
            <person name="Derks M.F."/>
            <person name="Anvar S.Y."/>
            <person name="Agamennone V."/>
            <person name="Suring W."/>
            <person name="Smit S."/>
            <person name="van Straalen N.M."/>
            <person name="Roelofs D."/>
        </authorList>
    </citation>
    <scope>NUCLEOTIDE SEQUENCE [LARGE SCALE GENOMIC DNA]</scope>
    <source>
        <tissue evidence="4">Mixed pool</tissue>
    </source>
</reference>
<evidence type="ECO:0000256" key="1">
    <source>
        <dbReference type="ARBA" id="ARBA00022603"/>
    </source>
</evidence>
<gene>
    <name evidence="4" type="ORF">Ocin01_15806</name>
</gene>
<dbReference type="PANTHER" id="PTHR43191:SF2">
    <property type="entry name" value="RRNA METHYLTRANSFERASE 3, MITOCHONDRIAL"/>
    <property type="match status" value="1"/>
</dbReference>
<dbReference type="PANTHER" id="PTHR43191">
    <property type="entry name" value="RRNA METHYLTRANSFERASE 3"/>
    <property type="match status" value="1"/>
</dbReference>
<dbReference type="GO" id="GO:0008173">
    <property type="term" value="F:RNA methyltransferase activity"/>
    <property type="evidence" value="ECO:0007669"/>
    <property type="project" value="InterPro"/>
</dbReference>
<name>A0A1D2MCZ5_ORCCI</name>
<keyword evidence="2 4" id="KW-0808">Transferase</keyword>
<dbReference type="InterPro" id="IPR029026">
    <property type="entry name" value="tRNA_m1G_MTases_N"/>
</dbReference>
<keyword evidence="1 4" id="KW-0489">Methyltransferase</keyword>
<sequence length="388" mass="43239">MINRCGCALIKLVTERIKVNQFVWRSKSTLSRTPTRVYLPARGELSAKQSLAKLPPTSNKNDEARRLEAITEIQQFAEAGEIFRKVMGDIHTLKNKRQIALEGARLVEEGLRFGLKLRILFLLKSLKVIPDCLKEFVEREKNESSSFGNYDDKKEVIRVKLSTLETWSSVKTPPGIIGIFDKPTEAHKCEKNEAELSAERAPIPLTVILDNVREPGNLGSIIRTAAGIGCNVFLSTGCADAWEMKALRGGDGAQFYVPIVSNVNLDALYRYPHLSEHFTNDSKSKGVGIFLADSDHLGTDNFGLRIQPYTEVNYGEFSRTILILGGETAGLSDTVRRAVAHLQKYYPENVKTVSRITIPMCMPIDSLNVANAFGIVGYEIARQYRAKC</sequence>
<dbReference type="GO" id="GO:0003723">
    <property type="term" value="F:RNA binding"/>
    <property type="evidence" value="ECO:0007669"/>
    <property type="project" value="InterPro"/>
</dbReference>
<evidence type="ECO:0000313" key="4">
    <source>
        <dbReference type="EMBL" id="ODM90877.1"/>
    </source>
</evidence>
<dbReference type="GO" id="GO:0032259">
    <property type="term" value="P:methylation"/>
    <property type="evidence" value="ECO:0007669"/>
    <property type="project" value="UniProtKB-KW"/>
</dbReference>
<dbReference type="OrthoDB" id="270651at2759"/>
<dbReference type="InterPro" id="IPR029064">
    <property type="entry name" value="Ribosomal_eL30-like_sf"/>
</dbReference>
<dbReference type="AlphaFoldDB" id="A0A1D2MCZ5"/>
<dbReference type="Gene3D" id="3.40.1280.10">
    <property type="match status" value="1"/>
</dbReference>
<dbReference type="Proteomes" id="UP000094527">
    <property type="component" value="Unassembled WGS sequence"/>
</dbReference>
<dbReference type="EMBL" id="LJIJ01001763">
    <property type="protein sequence ID" value="ODM90877.1"/>
    <property type="molecule type" value="Genomic_DNA"/>
</dbReference>
<protein>
    <submittedName>
        <fullName evidence="4">rRNA methyltransferase 3, mitochondrial</fullName>
    </submittedName>
</protein>
<dbReference type="InterPro" id="IPR051259">
    <property type="entry name" value="rRNA_Methyltransferase"/>
</dbReference>
<proteinExistence type="predicted"/>